<dbReference type="RefSeq" id="XP_026293095.1">
    <property type="nucleotide sequence ID" value="XM_026437310.2"/>
</dbReference>
<dbReference type="Gene3D" id="1.10.472.80">
    <property type="entry name" value="Ypt/Rab-GAP domain of gyp1p, domain 3"/>
    <property type="match status" value="1"/>
</dbReference>
<dbReference type="KEGG" id="foc:113217415"/>
<feature type="compositionally biased region" description="Polar residues" evidence="2">
    <location>
        <begin position="558"/>
        <end position="569"/>
    </location>
</feature>
<dbReference type="InterPro" id="IPR035969">
    <property type="entry name" value="Rab-GAP_TBC_sf"/>
</dbReference>
<dbReference type="Proteomes" id="UP000504606">
    <property type="component" value="Unplaced"/>
</dbReference>
<keyword evidence="3" id="KW-1185">Reference proteome</keyword>
<evidence type="ECO:0000313" key="3">
    <source>
        <dbReference type="Proteomes" id="UP000504606"/>
    </source>
</evidence>
<dbReference type="SMART" id="SM00164">
    <property type="entry name" value="TBC"/>
    <property type="match status" value="1"/>
</dbReference>
<name>A0A6J1TN90_FRAOC</name>
<keyword evidence="1" id="KW-0343">GTPase activation</keyword>
<evidence type="ECO:0000256" key="1">
    <source>
        <dbReference type="ARBA" id="ARBA00022468"/>
    </source>
</evidence>
<dbReference type="GeneID" id="113217415"/>
<proteinExistence type="predicted"/>
<reference evidence="4" key="1">
    <citation type="submission" date="2025-08" db="UniProtKB">
        <authorList>
            <consortium name="RefSeq"/>
        </authorList>
    </citation>
    <scope>IDENTIFICATION</scope>
    <source>
        <tissue evidence="4">Whole organism</tissue>
    </source>
</reference>
<accession>A0A6J1TN90</accession>
<gene>
    <name evidence="4" type="primary">LOC113217415</name>
</gene>
<dbReference type="CTD" id="9779"/>
<dbReference type="GO" id="GO:0005737">
    <property type="term" value="C:cytoplasm"/>
    <property type="evidence" value="ECO:0007669"/>
    <property type="project" value="UniProtKB-ARBA"/>
</dbReference>
<sequence>MSDEEGDALSVMLHGNKRLEKNNENVTCNGNRKYGDEWDEVFQLAESGLSSLQTHAVSMRLQGSRIRSVYWRLLLGSLPTSPSLWISILRQQRNSYRLLHQRLTVDPHQANIEDNPLSQSTSSIWHQYFCDKELRGLIRQDVIRTFPNVVFFRSESIQSTMVNILFCYAREHPEICYRQGMHEVLAPLLYVTQEDQKSLLRARELSSVSDRAAEILDPAWLEEDVYWLFCKVMSHLAGSYRVRNMTPLSNGQFPNSSVIFNSESINVSETELTRRLVHIRDDLLSEFDKELYLHLKNLDIPFQAFGIRWLRLLFGQEFALPDLLYLWDSVFSEGDGLVNYIVVSMLSAIREQLLEEDDTDCLMLLMRYPPGVDVKVVVENALQMWKPGKYSSCKDNPGKKEQVENFNIQRQNAIPVKTISGRFKKLSLWSQKKELQSSSSQFYAPVTYNKVTVSQKPPSRPEKIEGIQSIVEGFTLNDPMVTRAEVCHLHNLIFYVHTHLERHHATLEHTVPPNMPPAGRAALDGIKQLCSQLGRSLPAKPKPPEVEAAFEAQPAPRMTSSSENRNPSSEMLIHSECPLEEIKVYDGQLLTSYIPLDNPLQALCLHFSEKDVSLHISYRRVLGA</sequence>
<dbReference type="GO" id="GO:0005096">
    <property type="term" value="F:GTPase activator activity"/>
    <property type="evidence" value="ECO:0007669"/>
    <property type="project" value="UniProtKB-KW"/>
</dbReference>
<dbReference type="Gene3D" id="1.10.8.270">
    <property type="entry name" value="putative rabgap domain of human tbc1 domain family member 14 like domains"/>
    <property type="match status" value="1"/>
</dbReference>
<dbReference type="AlphaFoldDB" id="A0A6J1TN90"/>
<dbReference type="PROSITE" id="PS50086">
    <property type="entry name" value="TBC_RABGAP"/>
    <property type="match status" value="1"/>
</dbReference>
<dbReference type="FunFam" id="1.10.8.270:FF:000011">
    <property type="entry name" value="TBC1 domain family member 5"/>
    <property type="match status" value="1"/>
</dbReference>
<evidence type="ECO:0000313" key="4">
    <source>
        <dbReference type="RefSeq" id="XP_026293095.1"/>
    </source>
</evidence>
<dbReference type="PANTHER" id="PTHR22957:SF337">
    <property type="entry name" value="TBC1 DOMAIN FAMILY MEMBER 5"/>
    <property type="match status" value="1"/>
</dbReference>
<dbReference type="PANTHER" id="PTHR22957">
    <property type="entry name" value="TBC1 DOMAIN FAMILY MEMBER GTPASE-ACTIVATING PROTEIN"/>
    <property type="match status" value="1"/>
</dbReference>
<feature type="region of interest" description="Disordered" evidence="2">
    <location>
        <begin position="537"/>
        <end position="569"/>
    </location>
</feature>
<evidence type="ECO:0000256" key="2">
    <source>
        <dbReference type="SAM" id="MobiDB-lite"/>
    </source>
</evidence>
<dbReference type="InterPro" id="IPR000195">
    <property type="entry name" value="Rab-GAP-TBC_dom"/>
</dbReference>
<dbReference type="OrthoDB" id="27140at2759"/>
<dbReference type="SUPFAM" id="SSF47923">
    <property type="entry name" value="Ypt/Rab-GAP domain of gyp1p"/>
    <property type="match status" value="2"/>
</dbReference>
<dbReference type="Pfam" id="PF00566">
    <property type="entry name" value="RabGAP-TBC"/>
    <property type="match status" value="2"/>
</dbReference>
<protein>
    <submittedName>
        <fullName evidence="4">TBC1 domain family member 5</fullName>
    </submittedName>
</protein>
<organism evidence="3 4">
    <name type="scientific">Frankliniella occidentalis</name>
    <name type="common">Western flower thrips</name>
    <name type="synonym">Euthrips occidentalis</name>
    <dbReference type="NCBI Taxonomy" id="133901"/>
    <lineage>
        <taxon>Eukaryota</taxon>
        <taxon>Metazoa</taxon>
        <taxon>Ecdysozoa</taxon>
        <taxon>Arthropoda</taxon>
        <taxon>Hexapoda</taxon>
        <taxon>Insecta</taxon>
        <taxon>Pterygota</taxon>
        <taxon>Neoptera</taxon>
        <taxon>Paraneoptera</taxon>
        <taxon>Thysanoptera</taxon>
        <taxon>Terebrantia</taxon>
        <taxon>Thripoidea</taxon>
        <taxon>Thripidae</taxon>
        <taxon>Frankliniella</taxon>
    </lineage>
</organism>
<dbReference type="FunFam" id="1.10.472.80:FF:000038">
    <property type="entry name" value="TBC1 domain family member 5"/>
    <property type="match status" value="1"/>
</dbReference>